<sequence>MELEPVAELEEDSSAEEDSLTSSGSPVPSPKPYPGDMWAELTDKQYHDTLYSCLLKEHLELQREYQFLQTRLKRELAEPNRIRLRLEHELAASRTRVRKLKRMLAEKEGGEAVLTERIAELEAEAHDLHEQNELLEFRILELEECQENSSVRSHGPDMRDVWTDTENDDVSDSGIQSLPSSEDTSSDTDISIHDVKTEVRKEELKGCLLEIANSSSSIADRCCLQQVLALLEKYEMCLEEGSSNVAMQDRPKGGRALQNLSESMGINDSSKFTSRIIATVLPFTDHSVDTNKDINDGERNEIKKQLKNAECLQESGIFEEAEYNCQGTQTDSVIAEPLIEEFKSPFETGVVGDLCAEIQKLNEFRERVEEASNCCGNKRLLRVGEVQGDQLPPDTKELEYCRERLQLLEDKVRVYESSGETQARLLAERLQKEVCLSAQVKELSTKVQHLIMENKRLEEEKCELEEAENDARLKCQKLEVKLVALNKKKCDLQEQLQEEHRTINHLRNKLTESEQKMHESKSQVNYLEVMLNKYEQRNYDLEEHEVDLKHRLQMLENSMPLLLIWNMWKLMQVTGISCTDTNAAVTNALVKVKGRNHLGDRHRDRSNSSLKLSVGECPPCLDTPESSTLQDNEQEQQRILIEKNKEEKMWWVTEEQLQSRLQVLETQAGSLNAAIHCYKESEEKYKKRITELENELHAMKSGLQVPGINTASELAPKTKIEIQISQNQLSKCRSVCCEEIECMKKLQELVQSENDMKEHINQLEKAYMETLQQADKMWSEMENSFKRRISDAEHNEAVMTEKVRKLEESETKLRQAFQHNEENEMLMEKIQNMEKCEKRSAERIHILEAEKHQLTEEINHLREALQSMQMELNKTKEMVAGPLKEELLKERKLSRSLHDEISTMEKESHDRSNAQQTQINCLKVQLSKTSRDLVDLECTNGELKEEVETLEAKVSELKGIIEQQKQNEEKLIIQMSQTILNKEQELEETRREMRFSLTPNAQKELNDVDNCVLQNNGVDAVKKEEILTPAEMVQNMPTLTPEEAHHEAVQPQDSLSPETEYSSKQIFVNGSLAHRVCSPSLNKAILQRPDFSYKVEITMYVLTPQGHCSEPASIIFQEPENKNDIRNMKYD</sequence>
<evidence type="ECO:0000256" key="2">
    <source>
        <dbReference type="SAM" id="MobiDB-lite"/>
    </source>
</evidence>
<gene>
    <name evidence="4" type="ORF">L798_06380</name>
</gene>
<dbReference type="eggNOG" id="ENOG502S2S1">
    <property type="taxonomic scope" value="Eukaryota"/>
</dbReference>
<feature type="coiled-coil region" evidence="1">
    <location>
        <begin position="58"/>
        <end position="138"/>
    </location>
</feature>
<dbReference type="AlphaFoldDB" id="A0A067RA44"/>
<feature type="coiled-coil region" evidence="1">
    <location>
        <begin position="926"/>
        <end position="992"/>
    </location>
</feature>
<name>A0A067RA44_ZOONE</name>
<dbReference type="EMBL" id="KK852643">
    <property type="protein sequence ID" value="KDR19582.1"/>
    <property type="molecule type" value="Genomic_DNA"/>
</dbReference>
<protein>
    <recommendedName>
        <fullName evidence="3">Janus kinase and microtubule-interacting protein C-terminal domain-containing protein</fullName>
    </recommendedName>
</protein>
<feature type="compositionally biased region" description="Low complexity" evidence="2">
    <location>
        <begin position="180"/>
        <end position="189"/>
    </location>
</feature>
<dbReference type="Proteomes" id="UP000027135">
    <property type="component" value="Unassembled WGS sequence"/>
</dbReference>
<feature type="coiled-coil region" evidence="1">
    <location>
        <begin position="654"/>
        <end position="702"/>
    </location>
</feature>
<dbReference type="InterPro" id="IPR031994">
    <property type="entry name" value="JAKMIP_C"/>
</dbReference>
<keyword evidence="1" id="KW-0175">Coiled coil</keyword>
<feature type="region of interest" description="Disordered" evidence="2">
    <location>
        <begin position="598"/>
        <end position="617"/>
    </location>
</feature>
<evidence type="ECO:0000313" key="5">
    <source>
        <dbReference type="Proteomes" id="UP000027135"/>
    </source>
</evidence>
<dbReference type="PANTHER" id="PTHR23159">
    <property type="entry name" value="CENTROSOMAL PROTEIN 2"/>
    <property type="match status" value="1"/>
</dbReference>
<dbReference type="Pfam" id="PF16034">
    <property type="entry name" value="JAKMIP_CC3"/>
    <property type="match status" value="1"/>
</dbReference>
<feature type="coiled-coil region" evidence="1">
    <location>
        <begin position="746"/>
        <end position="878"/>
    </location>
</feature>
<accession>A0A067RA44</accession>
<proteinExistence type="predicted"/>
<evidence type="ECO:0000259" key="3">
    <source>
        <dbReference type="Pfam" id="PF16034"/>
    </source>
</evidence>
<reference evidence="4 5" key="1">
    <citation type="journal article" date="2014" name="Nat. Commun.">
        <title>Molecular traces of alternative social organization in a termite genome.</title>
        <authorList>
            <person name="Terrapon N."/>
            <person name="Li C."/>
            <person name="Robertson H.M."/>
            <person name="Ji L."/>
            <person name="Meng X."/>
            <person name="Booth W."/>
            <person name="Chen Z."/>
            <person name="Childers C.P."/>
            <person name="Glastad K.M."/>
            <person name="Gokhale K."/>
            <person name="Gowin J."/>
            <person name="Gronenberg W."/>
            <person name="Hermansen R.A."/>
            <person name="Hu H."/>
            <person name="Hunt B.G."/>
            <person name="Huylmans A.K."/>
            <person name="Khalil S.M."/>
            <person name="Mitchell R.D."/>
            <person name="Munoz-Torres M.C."/>
            <person name="Mustard J.A."/>
            <person name="Pan H."/>
            <person name="Reese J.T."/>
            <person name="Scharf M.E."/>
            <person name="Sun F."/>
            <person name="Vogel H."/>
            <person name="Xiao J."/>
            <person name="Yang W."/>
            <person name="Yang Z."/>
            <person name="Yang Z."/>
            <person name="Zhou J."/>
            <person name="Zhu J."/>
            <person name="Brent C.S."/>
            <person name="Elsik C.G."/>
            <person name="Goodisman M.A."/>
            <person name="Liberles D.A."/>
            <person name="Roe R.M."/>
            <person name="Vargo E.L."/>
            <person name="Vilcinskas A."/>
            <person name="Wang J."/>
            <person name="Bornberg-Bauer E."/>
            <person name="Korb J."/>
            <person name="Zhang G."/>
            <person name="Liebig J."/>
        </authorList>
    </citation>
    <scope>NUCLEOTIDE SEQUENCE [LARGE SCALE GENOMIC DNA]</scope>
    <source>
        <tissue evidence="4">Whole organism</tissue>
    </source>
</reference>
<feature type="domain" description="Janus kinase and microtubule-interacting protein C-terminal" evidence="3">
    <location>
        <begin position="29"/>
        <end position="149"/>
    </location>
</feature>
<organism evidence="4 5">
    <name type="scientific">Zootermopsis nevadensis</name>
    <name type="common">Dampwood termite</name>
    <dbReference type="NCBI Taxonomy" id="136037"/>
    <lineage>
        <taxon>Eukaryota</taxon>
        <taxon>Metazoa</taxon>
        <taxon>Ecdysozoa</taxon>
        <taxon>Arthropoda</taxon>
        <taxon>Hexapoda</taxon>
        <taxon>Insecta</taxon>
        <taxon>Pterygota</taxon>
        <taxon>Neoptera</taxon>
        <taxon>Polyneoptera</taxon>
        <taxon>Dictyoptera</taxon>
        <taxon>Blattodea</taxon>
        <taxon>Blattoidea</taxon>
        <taxon>Termitoidae</taxon>
        <taxon>Termopsidae</taxon>
        <taxon>Zootermopsis</taxon>
    </lineage>
</organism>
<dbReference type="PANTHER" id="PTHR23159:SF31">
    <property type="entry name" value="CENTROSOME-ASSOCIATED PROTEIN CEP250 ISOFORM X1"/>
    <property type="match status" value="1"/>
</dbReference>
<feature type="compositionally biased region" description="Acidic residues" evidence="2">
    <location>
        <begin position="1"/>
        <end position="19"/>
    </location>
</feature>
<keyword evidence="5" id="KW-1185">Reference proteome</keyword>
<feature type="region of interest" description="Disordered" evidence="2">
    <location>
        <begin position="1"/>
        <end position="35"/>
    </location>
</feature>
<dbReference type="InParanoid" id="A0A067RA44"/>
<feature type="region of interest" description="Disordered" evidence="2">
    <location>
        <begin position="148"/>
        <end position="190"/>
    </location>
</feature>
<dbReference type="OMA" id="IEECKGV"/>
<evidence type="ECO:0000256" key="1">
    <source>
        <dbReference type="SAM" id="Coils"/>
    </source>
</evidence>
<feature type="coiled-coil region" evidence="1">
    <location>
        <begin position="440"/>
        <end position="523"/>
    </location>
</feature>
<evidence type="ECO:0000313" key="4">
    <source>
        <dbReference type="EMBL" id="KDR19582.1"/>
    </source>
</evidence>